<keyword evidence="8" id="KW-0813">Transport</keyword>
<evidence type="ECO:0000256" key="5">
    <source>
        <dbReference type="ARBA" id="ARBA00022840"/>
    </source>
</evidence>
<sequence>MTVESSMPDSKHVEFVAMPLTPKPEGSTRGHGDERYREAYIDVEELPARLPRSRISPTNLESSEGLTKANVEEVRQVCGYNRLSPPKTVPDYILFLQQFLDMFMILLSAAGLLSLIAYFIDSSTMLNLYLSLVLFAIVIVTCTITFLQARSTSKVMDSFTNMLPQQCTVVRNGVSQTIPAEELVVGDLVWVRNGDKVPADMRILLCNNLKVENSSLTGESELIPITAEAQEESVAHLECRNIVFNGSLCFDGSALGLVLTIGDKTVIGRIAELATSTTTRETNMQREVKAFVRFISILAVVMAGILFAVGVIRKGGDDVISTFVNGFLVIIVANVPQGLPATVTSLLTITASRMAARNVFVKRLDCVETMGSISLIATDKTGTLTKNVMTVTDTWAGGEFAAQLSGDRVVISLDDRTDFLAGTTPKALLVRGAALCNRAEPAIPTTDTGKPIDDSKGDGYDEKMDGPVKPHGARSSFSFSRLSFQSHVSVPEHPKVIAKRQYTGNPSDVALLRYADLTYSSDITREEYPVVFEIPFNSTNKWQLVIVPAPGEKATQNSFDVFMKGAPEVIAKRCSTFLSATGHDIPMDDAMMREFSDAYEFFGSKGRRVLAVATRRFNSPGAVFSLEEENFPLDGLCFVGMIAIMDPPRDDVLEAIAKCKLAGIKVFMVTGDHPLTARAIATEIGLLDDYGNVLELSTPASVFSLPANLDTYDSAVVHGGVINLLSDESLKAILRLRSVVFARTTPQHKLQIVQASQELGECVGVTGDGVNDAPALKQADVGVAMGLNGSDVARQAADIILMDDNFSSIVRGVEQGRVIYDNLKKTIAYTLTHLWPEILPVAINLALGMPAGMTSLQILSIDLGTELGPAISIACEGAEQDIMERPPRNLKKDRLMSKSLLIYAYAIAGVINALGCLVAYSTVFWRHGVSLSDLFMSSDDYWTSDAKLFCTADGDCLDSDEQTDLLAQACGSWYIALIVCQFFHIWVAKTRRVSVIKASPFNNTVTIYGAAIELFIVVLVVYIPGFQSFFGTATVDYVPWLIGCGTGIMTCLYNETIKGLMRREVPGEERCLARWLAW</sequence>
<keyword evidence="8" id="KW-0406">Ion transport</keyword>
<feature type="transmembrane region" description="Helical" evidence="11">
    <location>
        <begin position="965"/>
        <end position="987"/>
    </location>
</feature>
<dbReference type="InterPro" id="IPR036412">
    <property type="entry name" value="HAD-like_sf"/>
</dbReference>
<dbReference type="GO" id="GO:0016887">
    <property type="term" value="F:ATP hydrolysis activity"/>
    <property type="evidence" value="ECO:0007669"/>
    <property type="project" value="InterPro"/>
</dbReference>
<proteinExistence type="inferred from homology"/>
<dbReference type="GO" id="GO:1990573">
    <property type="term" value="P:potassium ion import across plasma membrane"/>
    <property type="evidence" value="ECO:0007669"/>
    <property type="project" value="TreeGrafter"/>
</dbReference>
<dbReference type="SFLD" id="SFLDS00003">
    <property type="entry name" value="Haloacid_Dehalogenase"/>
    <property type="match status" value="1"/>
</dbReference>
<dbReference type="InterPro" id="IPR044492">
    <property type="entry name" value="P_typ_ATPase_HD_dom"/>
</dbReference>
<evidence type="ECO:0000256" key="6">
    <source>
        <dbReference type="ARBA" id="ARBA00022967"/>
    </source>
</evidence>
<dbReference type="InterPro" id="IPR023299">
    <property type="entry name" value="ATPase_P-typ_cyto_dom_N"/>
</dbReference>
<dbReference type="SFLD" id="SFLDG00002">
    <property type="entry name" value="C1.7:_P-type_atpase_like"/>
    <property type="match status" value="1"/>
</dbReference>
<dbReference type="InterPro" id="IPR023298">
    <property type="entry name" value="ATPase_P-typ_TM_dom_sf"/>
</dbReference>
<feature type="transmembrane region" description="Helical" evidence="11">
    <location>
        <begin position="1037"/>
        <end position="1054"/>
    </location>
</feature>
<evidence type="ECO:0000256" key="3">
    <source>
        <dbReference type="ARBA" id="ARBA00022692"/>
    </source>
</evidence>
<dbReference type="Gene3D" id="3.40.1110.10">
    <property type="entry name" value="Calcium-transporting ATPase, cytoplasmic domain N"/>
    <property type="match status" value="1"/>
</dbReference>
<dbReference type="Pfam" id="PF00690">
    <property type="entry name" value="Cation_ATPase_N"/>
    <property type="match status" value="1"/>
</dbReference>
<evidence type="ECO:0000256" key="10">
    <source>
        <dbReference type="ARBA" id="ARBA00038148"/>
    </source>
</evidence>
<protein>
    <submittedName>
        <fullName evidence="13">Unnamed protein product</fullName>
    </submittedName>
</protein>
<dbReference type="GO" id="GO:0005524">
    <property type="term" value="F:ATP binding"/>
    <property type="evidence" value="ECO:0007669"/>
    <property type="project" value="UniProtKB-KW"/>
</dbReference>
<dbReference type="NCBIfam" id="TIGR01494">
    <property type="entry name" value="ATPase_P-type"/>
    <property type="match status" value="2"/>
</dbReference>
<dbReference type="SMART" id="SM00831">
    <property type="entry name" value="Cation_ATPase_N"/>
    <property type="match status" value="1"/>
</dbReference>
<dbReference type="InterPro" id="IPR018303">
    <property type="entry name" value="ATPase_P-typ_P_site"/>
</dbReference>
<dbReference type="GO" id="GO:0006883">
    <property type="term" value="P:intracellular sodium ion homeostasis"/>
    <property type="evidence" value="ECO:0007669"/>
    <property type="project" value="TreeGrafter"/>
</dbReference>
<evidence type="ECO:0000256" key="4">
    <source>
        <dbReference type="ARBA" id="ARBA00022741"/>
    </source>
</evidence>
<dbReference type="Gene3D" id="1.20.1110.10">
    <property type="entry name" value="Calcium-transporting ATPase, transmembrane domain"/>
    <property type="match status" value="1"/>
</dbReference>
<dbReference type="Proteomes" id="UP001165083">
    <property type="component" value="Unassembled WGS sequence"/>
</dbReference>
<comment type="caution">
    <text evidence="13">The sequence shown here is derived from an EMBL/GenBank/DDBJ whole genome shotgun (WGS) entry which is preliminary data.</text>
</comment>
<dbReference type="GO" id="GO:0030007">
    <property type="term" value="P:intracellular potassium ion homeostasis"/>
    <property type="evidence" value="ECO:0007669"/>
    <property type="project" value="TreeGrafter"/>
</dbReference>
<dbReference type="SUPFAM" id="SSF81653">
    <property type="entry name" value="Calcium ATPase, transduction domain A"/>
    <property type="match status" value="1"/>
</dbReference>
<dbReference type="SFLD" id="SFLDF00027">
    <property type="entry name" value="p-type_atpase"/>
    <property type="match status" value="1"/>
</dbReference>
<dbReference type="FunFam" id="3.40.50.1000:FF:000083">
    <property type="entry name" value="Sodium/potassium-transporting ATPase subunit alpha"/>
    <property type="match status" value="1"/>
</dbReference>
<dbReference type="GO" id="GO:1902600">
    <property type="term" value="P:proton transmembrane transport"/>
    <property type="evidence" value="ECO:0007669"/>
    <property type="project" value="TreeGrafter"/>
</dbReference>
<dbReference type="Gene3D" id="2.70.150.10">
    <property type="entry name" value="Calcium-transporting ATPase, cytoplasmic transduction domain A"/>
    <property type="match status" value="1"/>
</dbReference>
<dbReference type="PANTHER" id="PTHR43294:SF21">
    <property type="entry name" value="CATION TRANSPORTING ATPASE"/>
    <property type="match status" value="1"/>
</dbReference>
<dbReference type="AlphaFoldDB" id="A0A9W6TBL0"/>
<keyword evidence="14" id="KW-1185">Reference proteome</keyword>
<comment type="subcellular location">
    <subcellularLocation>
        <location evidence="1">Cell membrane</location>
        <topology evidence="1">Multi-pass membrane protein</topology>
    </subcellularLocation>
</comment>
<keyword evidence="3 11" id="KW-0812">Transmembrane</keyword>
<dbReference type="Pfam" id="PF13246">
    <property type="entry name" value="Cation_ATPase"/>
    <property type="match status" value="1"/>
</dbReference>
<dbReference type="OrthoDB" id="3352408at2759"/>
<feature type="transmembrane region" description="Helical" evidence="11">
    <location>
        <begin position="324"/>
        <end position="347"/>
    </location>
</feature>
<evidence type="ECO:0000313" key="13">
    <source>
        <dbReference type="EMBL" id="GMF09891.1"/>
    </source>
</evidence>
<dbReference type="Pfam" id="PF00689">
    <property type="entry name" value="Cation_ATPase_C"/>
    <property type="match status" value="1"/>
</dbReference>
<keyword evidence="6" id="KW-1278">Translocase</keyword>
<evidence type="ECO:0000256" key="9">
    <source>
        <dbReference type="ARBA" id="ARBA00023136"/>
    </source>
</evidence>
<name>A0A9W6TBL0_9STRA</name>
<dbReference type="Gene3D" id="3.40.50.1000">
    <property type="entry name" value="HAD superfamily/HAD-like"/>
    <property type="match status" value="1"/>
</dbReference>
<evidence type="ECO:0000256" key="2">
    <source>
        <dbReference type="ARBA" id="ARBA00022475"/>
    </source>
</evidence>
<feature type="domain" description="Cation-transporting P-type ATPase N-terminal" evidence="12">
    <location>
        <begin position="51"/>
        <end position="119"/>
    </location>
</feature>
<dbReference type="InterPro" id="IPR001757">
    <property type="entry name" value="P_typ_ATPase"/>
</dbReference>
<accession>A0A9W6TBL0</accession>
<dbReference type="GO" id="GO:0005886">
    <property type="term" value="C:plasma membrane"/>
    <property type="evidence" value="ECO:0007669"/>
    <property type="project" value="UniProtKB-SubCell"/>
</dbReference>
<dbReference type="GO" id="GO:0036376">
    <property type="term" value="P:sodium ion export across plasma membrane"/>
    <property type="evidence" value="ECO:0007669"/>
    <property type="project" value="TreeGrafter"/>
</dbReference>
<dbReference type="InterPro" id="IPR050510">
    <property type="entry name" value="Cation_transp_ATPase_P-type"/>
</dbReference>
<evidence type="ECO:0000313" key="14">
    <source>
        <dbReference type="Proteomes" id="UP001165083"/>
    </source>
</evidence>
<organism evidence="13 14">
    <name type="scientific">Phytophthora lilii</name>
    <dbReference type="NCBI Taxonomy" id="2077276"/>
    <lineage>
        <taxon>Eukaryota</taxon>
        <taxon>Sar</taxon>
        <taxon>Stramenopiles</taxon>
        <taxon>Oomycota</taxon>
        <taxon>Peronosporomycetes</taxon>
        <taxon>Peronosporales</taxon>
        <taxon>Peronosporaceae</taxon>
        <taxon>Phytophthora</taxon>
    </lineage>
</organism>
<dbReference type="SUPFAM" id="SSF56784">
    <property type="entry name" value="HAD-like"/>
    <property type="match status" value="1"/>
</dbReference>
<evidence type="ECO:0000256" key="8">
    <source>
        <dbReference type="ARBA" id="ARBA00023065"/>
    </source>
</evidence>
<keyword evidence="9 11" id="KW-0472">Membrane</keyword>
<dbReference type="PRINTS" id="PR00121">
    <property type="entry name" value="NAKATPASE"/>
</dbReference>
<feature type="transmembrane region" description="Helical" evidence="11">
    <location>
        <begin position="290"/>
        <end position="312"/>
    </location>
</feature>
<dbReference type="PROSITE" id="PS00154">
    <property type="entry name" value="ATPASE_E1_E2"/>
    <property type="match status" value="1"/>
</dbReference>
<dbReference type="InterPro" id="IPR059000">
    <property type="entry name" value="ATPase_P-type_domA"/>
</dbReference>
<dbReference type="FunFam" id="1.20.1110.10:FF:000095">
    <property type="entry name" value="Sodium/potassium-transporting ATPase subunit alpha-1"/>
    <property type="match status" value="1"/>
</dbReference>
<dbReference type="PANTHER" id="PTHR43294">
    <property type="entry name" value="SODIUM/POTASSIUM-TRANSPORTING ATPASE SUBUNIT ALPHA"/>
    <property type="match status" value="1"/>
</dbReference>
<keyword evidence="5" id="KW-0067">ATP-binding</keyword>
<comment type="similarity">
    <text evidence="10">Belongs to the cation transport ATPase (P-type) (TC 3.A.3) family.</text>
</comment>
<dbReference type="InterPro" id="IPR008250">
    <property type="entry name" value="ATPase_P-typ_transduc_dom_A_sf"/>
</dbReference>
<reference evidence="13" key="1">
    <citation type="submission" date="2023-04" db="EMBL/GenBank/DDBJ databases">
        <title>Phytophthora lilii NBRC 32176.</title>
        <authorList>
            <person name="Ichikawa N."/>
            <person name="Sato H."/>
            <person name="Tonouchi N."/>
        </authorList>
    </citation>
    <scope>NUCLEOTIDE SEQUENCE</scope>
    <source>
        <strain evidence="13">NBRC 32176</strain>
    </source>
</reference>
<dbReference type="SUPFAM" id="SSF81665">
    <property type="entry name" value="Calcium ATPase, transmembrane domain M"/>
    <property type="match status" value="1"/>
</dbReference>
<evidence type="ECO:0000256" key="1">
    <source>
        <dbReference type="ARBA" id="ARBA00004651"/>
    </source>
</evidence>
<keyword evidence="4" id="KW-0547">Nucleotide-binding</keyword>
<evidence type="ECO:0000259" key="12">
    <source>
        <dbReference type="SMART" id="SM00831"/>
    </source>
</evidence>
<dbReference type="InterPro" id="IPR023214">
    <property type="entry name" value="HAD_sf"/>
</dbReference>
<keyword evidence="2" id="KW-1003">Cell membrane</keyword>
<dbReference type="EMBL" id="BSXW01000021">
    <property type="protein sequence ID" value="GMF09891.1"/>
    <property type="molecule type" value="Genomic_DNA"/>
</dbReference>
<feature type="transmembrane region" description="Helical" evidence="11">
    <location>
        <begin position="126"/>
        <end position="147"/>
    </location>
</feature>
<gene>
    <name evidence="13" type="ORF">Plil01_000075600</name>
</gene>
<keyword evidence="7 11" id="KW-1133">Transmembrane helix</keyword>
<dbReference type="PRINTS" id="PR00119">
    <property type="entry name" value="CATATPASE"/>
</dbReference>
<dbReference type="SUPFAM" id="SSF81660">
    <property type="entry name" value="Metal cation-transporting ATPase, ATP-binding domain N"/>
    <property type="match status" value="1"/>
</dbReference>
<dbReference type="InterPro" id="IPR004014">
    <property type="entry name" value="ATPase_P-typ_cation-transptr_N"/>
</dbReference>
<dbReference type="InterPro" id="IPR006068">
    <property type="entry name" value="ATPase_P-typ_cation-transptr_C"/>
</dbReference>
<feature type="transmembrane region" description="Helical" evidence="11">
    <location>
        <begin position="99"/>
        <end position="120"/>
    </location>
</feature>
<feature type="transmembrane region" description="Helical" evidence="11">
    <location>
        <begin position="1007"/>
        <end position="1025"/>
    </location>
</feature>
<dbReference type="GO" id="GO:0005391">
    <property type="term" value="F:P-type sodium:potassium-exchanging transporter activity"/>
    <property type="evidence" value="ECO:0007669"/>
    <property type="project" value="TreeGrafter"/>
</dbReference>
<evidence type="ECO:0000256" key="11">
    <source>
        <dbReference type="SAM" id="Phobius"/>
    </source>
</evidence>
<evidence type="ECO:0000256" key="7">
    <source>
        <dbReference type="ARBA" id="ARBA00022989"/>
    </source>
</evidence>
<dbReference type="Pfam" id="PF00122">
    <property type="entry name" value="E1-E2_ATPase"/>
    <property type="match status" value="1"/>
</dbReference>
<feature type="transmembrane region" description="Helical" evidence="11">
    <location>
        <begin position="900"/>
        <end position="925"/>
    </location>
</feature>